<proteinExistence type="predicted"/>
<keyword evidence="3" id="KW-0862">Zinc</keyword>
<dbReference type="InterPro" id="IPR010666">
    <property type="entry name" value="Znf_GRF"/>
</dbReference>
<evidence type="ECO:0000256" key="4">
    <source>
        <dbReference type="PROSITE-ProRule" id="PRU01343"/>
    </source>
</evidence>
<reference evidence="7" key="2">
    <citation type="submission" date="2025-08" db="UniProtKB">
        <authorList>
            <consortium name="RefSeq"/>
        </authorList>
    </citation>
    <scope>IDENTIFICATION</scope>
    <source>
        <tissue evidence="7">Leaf</tissue>
    </source>
</reference>
<keyword evidence="2 4" id="KW-0863">Zinc-finger</keyword>
<feature type="domain" description="GRF-type" evidence="5">
    <location>
        <begin position="12"/>
        <end position="54"/>
    </location>
</feature>
<dbReference type="Pfam" id="PF06839">
    <property type="entry name" value="Zn_ribbon_GRF"/>
    <property type="match status" value="1"/>
</dbReference>
<protein>
    <submittedName>
        <fullName evidence="7">Uncharacterized protein At4g04775-like</fullName>
    </submittedName>
</protein>
<dbReference type="PANTHER" id="PTHR33248">
    <property type="entry name" value="ZINC ION-BINDING PROTEIN"/>
    <property type="match status" value="1"/>
</dbReference>
<dbReference type="GeneID" id="108858579"/>
<dbReference type="RefSeq" id="XP_018487991.1">
    <property type="nucleotide sequence ID" value="XM_018632489.1"/>
</dbReference>
<dbReference type="PROSITE" id="PS51999">
    <property type="entry name" value="ZF_GRF"/>
    <property type="match status" value="1"/>
</dbReference>
<evidence type="ECO:0000256" key="1">
    <source>
        <dbReference type="ARBA" id="ARBA00022723"/>
    </source>
</evidence>
<evidence type="ECO:0000313" key="7">
    <source>
        <dbReference type="RefSeq" id="XP_018487991.1"/>
    </source>
</evidence>
<dbReference type="GO" id="GO:0008270">
    <property type="term" value="F:zinc ion binding"/>
    <property type="evidence" value="ECO:0007669"/>
    <property type="project" value="UniProtKB-KW"/>
</dbReference>
<keyword evidence="6" id="KW-1185">Reference proteome</keyword>
<sequence length="143" mass="16236">MGDENRGFPTHCRCGRRVSRLTSKTQSNPGRLFHSCPLGDENNRHHLFKWTDISMVEEIEDLKARFEDLSKLAVPQICNLHTSESGIGSLTSDTQTVASPVHDYNEPIQDLRNEINTLKTELRTLKKLGVSVVVLAILYRFIM</sequence>
<dbReference type="KEGG" id="rsz:108858579"/>
<evidence type="ECO:0000313" key="6">
    <source>
        <dbReference type="Proteomes" id="UP000504610"/>
    </source>
</evidence>
<evidence type="ECO:0000256" key="3">
    <source>
        <dbReference type="ARBA" id="ARBA00022833"/>
    </source>
</evidence>
<gene>
    <name evidence="7" type="primary">LOC108858579</name>
</gene>
<dbReference type="Proteomes" id="UP000504610">
    <property type="component" value="Chromosome 5"/>
</dbReference>
<dbReference type="OrthoDB" id="1113371at2759"/>
<dbReference type="AlphaFoldDB" id="A0A6J0NV32"/>
<evidence type="ECO:0000256" key="2">
    <source>
        <dbReference type="ARBA" id="ARBA00022771"/>
    </source>
</evidence>
<evidence type="ECO:0000259" key="5">
    <source>
        <dbReference type="PROSITE" id="PS51999"/>
    </source>
</evidence>
<reference evidence="6" key="1">
    <citation type="journal article" date="2019" name="Database">
        <title>The radish genome database (RadishGD): an integrated information resource for radish genomics.</title>
        <authorList>
            <person name="Yu H.J."/>
            <person name="Baek S."/>
            <person name="Lee Y.J."/>
            <person name="Cho A."/>
            <person name="Mun J.H."/>
        </authorList>
    </citation>
    <scope>NUCLEOTIDE SEQUENCE [LARGE SCALE GENOMIC DNA]</scope>
    <source>
        <strain evidence="6">cv. WK10039</strain>
    </source>
</reference>
<keyword evidence="1" id="KW-0479">Metal-binding</keyword>
<organism evidence="6 7">
    <name type="scientific">Raphanus sativus</name>
    <name type="common">Radish</name>
    <name type="synonym">Raphanus raphanistrum var. sativus</name>
    <dbReference type="NCBI Taxonomy" id="3726"/>
    <lineage>
        <taxon>Eukaryota</taxon>
        <taxon>Viridiplantae</taxon>
        <taxon>Streptophyta</taxon>
        <taxon>Embryophyta</taxon>
        <taxon>Tracheophyta</taxon>
        <taxon>Spermatophyta</taxon>
        <taxon>Magnoliopsida</taxon>
        <taxon>eudicotyledons</taxon>
        <taxon>Gunneridae</taxon>
        <taxon>Pentapetalae</taxon>
        <taxon>rosids</taxon>
        <taxon>malvids</taxon>
        <taxon>Brassicales</taxon>
        <taxon>Brassicaceae</taxon>
        <taxon>Brassiceae</taxon>
        <taxon>Raphanus</taxon>
    </lineage>
</organism>
<accession>A0A6J0NV32</accession>
<name>A0A6J0NV32_RAPSA</name>